<name>A0A2S7WYW3_9FLAO</name>
<dbReference type="EMBL" id="MSCM01000001">
    <property type="protein sequence ID" value="PQJ82784.1"/>
    <property type="molecule type" value="Genomic_DNA"/>
</dbReference>
<keyword evidence="3" id="KW-1185">Reference proteome</keyword>
<dbReference type="OrthoDB" id="2680312at2"/>
<dbReference type="AlphaFoldDB" id="A0A2S7WYW3"/>
<evidence type="ECO:0000313" key="3">
    <source>
        <dbReference type="Proteomes" id="UP000239068"/>
    </source>
</evidence>
<protein>
    <recommendedName>
        <fullName evidence="1">GAPS4b N-terminal domain-containing protein</fullName>
    </recommendedName>
</protein>
<dbReference type="RefSeq" id="WP_105021331.1">
    <property type="nucleotide sequence ID" value="NZ_MSCM01000001.1"/>
</dbReference>
<organism evidence="2 3">
    <name type="scientific">Polaribacter glomeratus</name>
    <dbReference type="NCBI Taxonomy" id="102"/>
    <lineage>
        <taxon>Bacteria</taxon>
        <taxon>Pseudomonadati</taxon>
        <taxon>Bacteroidota</taxon>
        <taxon>Flavobacteriia</taxon>
        <taxon>Flavobacteriales</taxon>
        <taxon>Flavobacteriaceae</taxon>
    </lineage>
</organism>
<comment type="caution">
    <text evidence="2">The sequence shown here is derived from an EMBL/GenBank/DDBJ whole genome shotgun (WGS) entry which is preliminary data.</text>
</comment>
<sequence>MNQNILPQGDYIRQLLVKSNISISNINILLRDKGVFLGHNEKNNSVPLLMKSIISPNDYKELYDTQKSKEERVKYKTSSIKCKLDFDLTDLLGARIDLNALIIDKHTYKPNFKVIGTPSFFFESENIGHFEYTIERENALNDWTNNTTFHKGAITFNKISEEEVQISVQENSTSKETVEVNNIVMSILKERMNSKSIISSSNDIISVKFNHFDNLSRVKFFNSFTGNFHDSLDFTSITDIDLYLDENVVSHKDVKIFLDEIDNLKLSGKGLQNHMLLTDDKYYSKLIFGAIKLRYKVNYAGVKGSVLINLGFQEYVKNKNENSDFEISIDIVLNKEFKNEKNINTIRKKFLEIFEKKKVESYDEFKIV</sequence>
<dbReference type="InterPro" id="IPR058955">
    <property type="entry name" value="GAPS4b_N"/>
</dbReference>
<feature type="domain" description="GAPS4b N-terminal" evidence="1">
    <location>
        <begin position="10"/>
        <end position="71"/>
    </location>
</feature>
<proteinExistence type="predicted"/>
<evidence type="ECO:0000259" key="1">
    <source>
        <dbReference type="Pfam" id="PF26110"/>
    </source>
</evidence>
<evidence type="ECO:0000313" key="2">
    <source>
        <dbReference type="EMBL" id="PQJ82784.1"/>
    </source>
</evidence>
<gene>
    <name evidence="2" type="ORF">BTO16_09425</name>
</gene>
<dbReference type="Pfam" id="PF26110">
    <property type="entry name" value="GAPS4b_N"/>
    <property type="match status" value="1"/>
</dbReference>
<reference evidence="2 3" key="1">
    <citation type="submission" date="2016-12" db="EMBL/GenBank/DDBJ databases">
        <title>Trade-off between light-utilization and light-protection in marine flavobacteria.</title>
        <authorList>
            <person name="Kumagai Y."/>
            <person name="Yoshizawa S."/>
            <person name="Kogure K."/>
            <person name="Iwasaki W."/>
        </authorList>
    </citation>
    <scope>NUCLEOTIDE SEQUENCE [LARGE SCALE GENOMIC DNA]</scope>
    <source>
        <strain evidence="2 3">ATCC 43844</strain>
    </source>
</reference>
<accession>A0A2S7WYW3</accession>
<dbReference type="Proteomes" id="UP000239068">
    <property type="component" value="Unassembled WGS sequence"/>
</dbReference>